<keyword evidence="3 10" id="KW-1134">Transmembrane beta strand</keyword>
<comment type="similarity">
    <text evidence="1 10">Belongs to the alphaproteobacteria porin family.</text>
</comment>
<evidence type="ECO:0000256" key="5">
    <source>
        <dbReference type="ARBA" id="ARBA00022729"/>
    </source>
</evidence>
<comment type="function">
    <text evidence="10">Forms passive diffusion pores that allow small molecular weight hydrophilic materials across the outer membrane.</text>
</comment>
<dbReference type="Pfam" id="PF02530">
    <property type="entry name" value="Porin_2"/>
    <property type="match status" value="1"/>
</dbReference>
<evidence type="ECO:0000256" key="3">
    <source>
        <dbReference type="ARBA" id="ARBA00022452"/>
    </source>
</evidence>
<reference evidence="11" key="1">
    <citation type="journal article" date="2014" name="Int. J. Syst. Evol. Microbiol.">
        <title>Complete genome sequence of Corynebacterium casei LMG S-19264T (=DSM 44701T), isolated from a smear-ripened cheese.</title>
        <authorList>
            <consortium name="US DOE Joint Genome Institute (JGI-PGF)"/>
            <person name="Walter F."/>
            <person name="Albersmeier A."/>
            <person name="Kalinowski J."/>
            <person name="Ruckert C."/>
        </authorList>
    </citation>
    <scope>NUCLEOTIDE SEQUENCE</scope>
    <source>
        <strain evidence="11">KCTC 42249</strain>
    </source>
</reference>
<sequence length="334" mass="36576">MLQGHVVKIRFVLLTAIAGLFGASIASASDAVVIPEAEPVDYVRICDLYGQGFFYLPGTETCLKIGGYYRYEVASTGDDFDGYFNYARFAPTFSVKSETELGTLTGYVEAEMDWYADGGTSSRLLYSYVELNGFLVGLTKTPYARFLDSAGPTLFEGRYAYNQGGEISYTYDNNNGFTAIVAAIDNEASSDWETNAEAGARYKRDDFTLGAVAGYDGVADSWGARATVRFKVPHTQINIGLHGFYSSPDGETGDYTILDPVYERTEWSGLIGVSAELTPKVALSGTAQYFDTDAWEFSGDLELTPVRGLAVTPEVVYNTASQDWSGVLRFEHKF</sequence>
<dbReference type="GO" id="GO:0046930">
    <property type="term" value="C:pore complex"/>
    <property type="evidence" value="ECO:0007669"/>
    <property type="project" value="UniProtKB-KW"/>
</dbReference>
<evidence type="ECO:0000313" key="12">
    <source>
        <dbReference type="Proteomes" id="UP000630142"/>
    </source>
</evidence>
<dbReference type="EMBL" id="BMZQ01000001">
    <property type="protein sequence ID" value="GHD06714.1"/>
    <property type="molecule type" value="Genomic_DNA"/>
</dbReference>
<comment type="caution">
    <text evidence="11">The sequence shown here is derived from an EMBL/GenBank/DDBJ whole genome shotgun (WGS) entry which is preliminary data.</text>
</comment>
<dbReference type="SUPFAM" id="SSF56935">
    <property type="entry name" value="Porins"/>
    <property type="match status" value="1"/>
</dbReference>
<keyword evidence="5 10" id="KW-0732">Signal</keyword>
<evidence type="ECO:0000256" key="1">
    <source>
        <dbReference type="ARBA" id="ARBA00009521"/>
    </source>
</evidence>
<keyword evidence="8 10" id="KW-0472">Membrane</keyword>
<dbReference type="GO" id="GO:0009279">
    <property type="term" value="C:cell outer membrane"/>
    <property type="evidence" value="ECO:0007669"/>
    <property type="project" value="UniProtKB-SubCell"/>
</dbReference>
<gene>
    <name evidence="11" type="ORF">GCM10016234_04340</name>
</gene>
<feature type="signal peptide" evidence="10">
    <location>
        <begin position="1"/>
        <end position="28"/>
    </location>
</feature>
<dbReference type="Proteomes" id="UP000630142">
    <property type="component" value="Unassembled WGS sequence"/>
</dbReference>
<comment type="domain">
    <text evidence="10">Consists of 16-stranded beta-barrel sheets, with large surface-exposed loops, that form a transmembrane pore at the center of each barrel. The pore is partially ocluded by a peptide loop that folds into the pore lumen.</text>
</comment>
<accession>A0A8J3GIA7</accession>
<evidence type="ECO:0000256" key="10">
    <source>
        <dbReference type="RuleBase" id="RU364005"/>
    </source>
</evidence>
<evidence type="ECO:0000256" key="8">
    <source>
        <dbReference type="ARBA" id="ARBA00023136"/>
    </source>
</evidence>
<evidence type="ECO:0000256" key="2">
    <source>
        <dbReference type="ARBA" id="ARBA00022448"/>
    </source>
</evidence>
<evidence type="ECO:0000256" key="7">
    <source>
        <dbReference type="ARBA" id="ARBA00023114"/>
    </source>
</evidence>
<evidence type="ECO:0000256" key="4">
    <source>
        <dbReference type="ARBA" id="ARBA00022692"/>
    </source>
</evidence>
<feature type="chain" id="PRO_5035342013" description="Porin" evidence="10">
    <location>
        <begin position="29"/>
        <end position="334"/>
    </location>
</feature>
<evidence type="ECO:0000256" key="9">
    <source>
        <dbReference type="ARBA" id="ARBA00023237"/>
    </source>
</evidence>
<evidence type="ECO:0000256" key="6">
    <source>
        <dbReference type="ARBA" id="ARBA00023065"/>
    </source>
</evidence>
<keyword evidence="4 10" id="KW-0812">Transmembrane</keyword>
<dbReference type="GO" id="GO:0006811">
    <property type="term" value="P:monoatomic ion transport"/>
    <property type="evidence" value="ECO:0007669"/>
    <property type="project" value="UniProtKB-KW"/>
</dbReference>
<comment type="subcellular location">
    <subcellularLocation>
        <location evidence="10">Cell outer membrane</location>
        <topology evidence="10">Multi-pass membrane protein</topology>
    </subcellularLocation>
</comment>
<keyword evidence="12" id="KW-1185">Reference proteome</keyword>
<dbReference type="AlphaFoldDB" id="A0A8J3GIA7"/>
<keyword evidence="7 10" id="KW-0626">Porin</keyword>
<reference evidence="11" key="2">
    <citation type="submission" date="2020-09" db="EMBL/GenBank/DDBJ databases">
        <authorList>
            <person name="Sun Q."/>
            <person name="Kim S."/>
        </authorList>
    </citation>
    <scope>NUCLEOTIDE SEQUENCE</scope>
    <source>
        <strain evidence="11">KCTC 42249</strain>
    </source>
</reference>
<organism evidence="11 12">
    <name type="scientific">Tianweitania populi</name>
    <dbReference type="NCBI Taxonomy" id="1607949"/>
    <lineage>
        <taxon>Bacteria</taxon>
        <taxon>Pseudomonadati</taxon>
        <taxon>Pseudomonadota</taxon>
        <taxon>Alphaproteobacteria</taxon>
        <taxon>Hyphomicrobiales</taxon>
        <taxon>Phyllobacteriaceae</taxon>
        <taxon>Tianweitania</taxon>
    </lineage>
</organism>
<dbReference type="GO" id="GO:0015288">
    <property type="term" value="F:porin activity"/>
    <property type="evidence" value="ECO:0007669"/>
    <property type="project" value="UniProtKB-KW"/>
</dbReference>
<keyword evidence="6 10" id="KW-0406">Ion transport</keyword>
<proteinExistence type="inferred from homology"/>
<name>A0A8J3GIA7_9HYPH</name>
<keyword evidence="9 10" id="KW-0998">Cell outer membrane</keyword>
<keyword evidence="2 10" id="KW-0813">Transport</keyword>
<evidence type="ECO:0000313" key="11">
    <source>
        <dbReference type="EMBL" id="GHD06714.1"/>
    </source>
</evidence>
<dbReference type="InterPro" id="IPR003684">
    <property type="entry name" value="Porin_alphabac"/>
</dbReference>
<protein>
    <recommendedName>
        <fullName evidence="10">Porin</fullName>
    </recommendedName>
</protein>